<organism evidence="1 3">
    <name type="scientific">Ignatzschineria cameli</name>
    <dbReference type="NCBI Taxonomy" id="2182793"/>
    <lineage>
        <taxon>Bacteria</taxon>
        <taxon>Pseudomonadati</taxon>
        <taxon>Pseudomonadota</taxon>
        <taxon>Gammaproteobacteria</taxon>
        <taxon>Cardiobacteriales</taxon>
        <taxon>Ignatzschineriaceae</taxon>
        <taxon>Ignatzschineria</taxon>
    </lineage>
</organism>
<evidence type="ECO:0000313" key="2">
    <source>
        <dbReference type="EMBL" id="PWD91712.1"/>
    </source>
</evidence>
<dbReference type="Proteomes" id="UP000245217">
    <property type="component" value="Unassembled WGS sequence"/>
</dbReference>
<evidence type="ECO:0000313" key="3">
    <source>
        <dbReference type="Proteomes" id="UP000245059"/>
    </source>
</evidence>
<evidence type="ECO:0008006" key="5">
    <source>
        <dbReference type="Google" id="ProtNLM"/>
    </source>
</evidence>
<dbReference type="Proteomes" id="UP000245059">
    <property type="component" value="Unassembled WGS sequence"/>
</dbReference>
<dbReference type="OrthoDB" id="7068425at2"/>
<dbReference type="EMBL" id="QEWV01000005">
    <property type="protein sequence ID" value="PWD91712.1"/>
    <property type="molecule type" value="Genomic_DNA"/>
</dbReference>
<dbReference type="Gene3D" id="3.30.50.20">
    <property type="entry name" value="prophage-derive protein ybcO"/>
    <property type="match status" value="1"/>
</dbReference>
<reference evidence="1" key="1">
    <citation type="journal article" date="2018" name="Genome Announc.">
        <title>Ignatzschineria cameli sp. nov., isolated from necrotic foot tissue of dromedaries (Camelus dromedarius) and associated maggots (Wohlfahrtia species) in Dubai.</title>
        <authorList>
            <person name="Tsang C.C."/>
            <person name="Tang J.Y."/>
            <person name="Fong J.Y."/>
            <person name="Kinne J."/>
            <person name="Lee H.H."/>
            <person name="Joseph M."/>
            <person name="Jose S."/>
            <person name="Schuster R.K."/>
            <person name="Tang Y."/>
            <person name="Sivakumar S."/>
            <person name="Chen J.H."/>
            <person name="Teng J.L."/>
            <person name="Lau S.K."/>
            <person name="Wernery U."/>
            <person name="Woo P.C."/>
        </authorList>
    </citation>
    <scope>NUCLEOTIDE SEQUENCE</scope>
    <source>
        <strain evidence="1">UAE-HKU57</strain>
        <strain evidence="2">UAE-HKU58</strain>
    </source>
</reference>
<protein>
    <recommendedName>
        <fullName evidence="5">DUF1364 domain-containing protein</fullName>
    </recommendedName>
</protein>
<keyword evidence="4" id="KW-1185">Reference proteome</keyword>
<name>A0A2U2AQB1_9GAMM</name>
<dbReference type="RefSeq" id="WP_109201843.1">
    <property type="nucleotide sequence ID" value="NZ_QEWS01000005.1"/>
</dbReference>
<dbReference type="EMBL" id="QEWW01000004">
    <property type="protein sequence ID" value="PWD85824.1"/>
    <property type="molecule type" value="Genomic_DNA"/>
</dbReference>
<evidence type="ECO:0000313" key="1">
    <source>
        <dbReference type="EMBL" id="PWD85824.1"/>
    </source>
</evidence>
<comment type="caution">
    <text evidence="1">The sequence shown here is derived from an EMBL/GenBank/DDBJ whole genome shotgun (WGS) entry which is preliminary data.</text>
</comment>
<accession>A0A2U2AQB1</accession>
<proteinExistence type="predicted"/>
<sequence length="138" mass="15408">MNRQEIKALIQSVIDDPKYINTATEILSIEIQEVKLPDLRKWLLDGNVPCMIRLEGCQHYGDQRAHVRIAGNTGTGFKAPDPIFAWSCSSCHQKTESDPAMRVHLMDGVARTLFLLTKSLPIVCANDATRKKTNKGMA</sequence>
<gene>
    <name evidence="1" type="ORF">DC077_07270</name>
    <name evidence="2" type="ORF">DC078_06890</name>
</gene>
<evidence type="ECO:0000313" key="4">
    <source>
        <dbReference type="Proteomes" id="UP000245217"/>
    </source>
</evidence>
<dbReference type="AlphaFoldDB" id="A0A2U2AQB1"/>
<reference evidence="3 4" key="2">
    <citation type="submission" date="2018-05" db="EMBL/GenBank/DDBJ databases">
        <title>Ignatzschineria dubaiensis sp. nov., isolated from necrotic foot tissues of dromedaries (Camelus dromedarius) and associated maggots in Dubai, United Arab Emirates.</title>
        <authorList>
            <person name="Tsang C.C."/>
            <person name="Tang J.Y.M."/>
            <person name="Fong J.Y.H."/>
            <person name="Kinne J."/>
            <person name="Lee H.H."/>
            <person name="Joseph M."/>
            <person name="Jose S."/>
            <person name="Schuster R.K."/>
            <person name="Tang Y."/>
            <person name="Sivakumar S."/>
            <person name="Chen J.H.K."/>
            <person name="Teng J.L.L."/>
            <person name="Lau S.K.P."/>
            <person name="Wernery U."/>
            <person name="Woo P.C.Y."/>
        </authorList>
    </citation>
    <scope>NUCLEOTIDE SEQUENCE [LARGE SCALE GENOMIC DNA]</scope>
    <source>
        <strain evidence="3">UAE-HKU57</strain>
        <strain evidence="4">UAE-HKU58</strain>
    </source>
</reference>